<reference evidence="1 2" key="1">
    <citation type="submission" date="2023-10" db="EMBL/GenBank/DDBJ databases">
        <authorList>
            <person name="Maclean D."/>
            <person name="Macfadyen A."/>
        </authorList>
    </citation>
    <scope>NUCLEOTIDE SEQUENCE [LARGE SCALE GENOMIC DNA]</scope>
</reference>
<comment type="caution">
    <text evidence="1">The sequence shown here is derived from an EMBL/GenBank/DDBJ whole genome shotgun (WGS) entry which is preliminary data.</text>
</comment>
<evidence type="ECO:0000313" key="1">
    <source>
        <dbReference type="EMBL" id="CAK0780509.1"/>
    </source>
</evidence>
<sequence length="131" mass="14010">MFDGTATLPASHCKPHNSTRAALVICIAEQLPKLPGSQLTVETQLTAYVLRISATLLLCCPASQVFTGRADPAPQELFRLLSSEAKTTPYIGSTLCTRPLLTRSFIDAIPITPPSPSTAACQMWLSHPCDG</sequence>
<accession>A0AAV1I452</accession>
<protein>
    <submittedName>
        <fullName evidence="1">Uncharacterized protein</fullName>
    </submittedName>
</protein>
<dbReference type="Proteomes" id="UP001314263">
    <property type="component" value="Unassembled WGS sequence"/>
</dbReference>
<organism evidence="1 2">
    <name type="scientific">Coccomyxa viridis</name>
    <dbReference type="NCBI Taxonomy" id="1274662"/>
    <lineage>
        <taxon>Eukaryota</taxon>
        <taxon>Viridiplantae</taxon>
        <taxon>Chlorophyta</taxon>
        <taxon>core chlorophytes</taxon>
        <taxon>Trebouxiophyceae</taxon>
        <taxon>Trebouxiophyceae incertae sedis</taxon>
        <taxon>Coccomyxaceae</taxon>
        <taxon>Coccomyxa</taxon>
    </lineage>
</organism>
<gene>
    <name evidence="1" type="ORF">CVIRNUC_005076</name>
</gene>
<dbReference type="EMBL" id="CAUYUE010000006">
    <property type="protein sequence ID" value="CAK0780509.1"/>
    <property type="molecule type" value="Genomic_DNA"/>
</dbReference>
<dbReference type="AlphaFoldDB" id="A0AAV1I452"/>
<evidence type="ECO:0000313" key="2">
    <source>
        <dbReference type="Proteomes" id="UP001314263"/>
    </source>
</evidence>
<proteinExistence type="predicted"/>
<name>A0AAV1I452_9CHLO</name>
<keyword evidence="2" id="KW-1185">Reference proteome</keyword>